<dbReference type="Proteomes" id="UP000323594">
    <property type="component" value="Chromosome"/>
</dbReference>
<dbReference type="SMART" id="SM00283">
    <property type="entry name" value="MA"/>
    <property type="match status" value="1"/>
</dbReference>
<dbReference type="SUPFAM" id="SSF58104">
    <property type="entry name" value="Methyl-accepting chemotaxis protein (MCP) signaling domain"/>
    <property type="match status" value="1"/>
</dbReference>
<evidence type="ECO:0000256" key="2">
    <source>
        <dbReference type="ARBA" id="ARBA00022475"/>
    </source>
</evidence>
<dbReference type="PROSITE" id="PS50111">
    <property type="entry name" value="CHEMOTAXIS_TRANSDUC_2"/>
    <property type="match status" value="1"/>
</dbReference>
<accession>A0A0B7GU61</accession>
<evidence type="ECO:0000313" key="13">
    <source>
        <dbReference type="EMBL" id="CEM61062.1"/>
    </source>
</evidence>
<reference evidence="14 16" key="3">
    <citation type="submission" date="2019-08" db="EMBL/GenBank/DDBJ databases">
        <authorList>
            <person name="Kuhnert P."/>
        </authorList>
    </citation>
    <scope>NUCLEOTIDE SEQUENCE [LARGE SCALE GENOMIC DNA]</scope>
    <source>
        <strain evidence="14 16">B36.5</strain>
    </source>
</reference>
<evidence type="ECO:0000313" key="15">
    <source>
        <dbReference type="Proteomes" id="UP000042527"/>
    </source>
</evidence>
<dbReference type="InterPro" id="IPR003660">
    <property type="entry name" value="HAMP_dom"/>
</dbReference>
<dbReference type="SMART" id="SM00304">
    <property type="entry name" value="HAMP"/>
    <property type="match status" value="1"/>
</dbReference>
<feature type="domain" description="HAMP" evidence="12">
    <location>
        <begin position="296"/>
        <end position="350"/>
    </location>
</feature>
<keyword evidence="3" id="KW-0145">Chemotaxis</keyword>
<keyword evidence="7 9" id="KW-0807">Transducer</keyword>
<dbReference type="CDD" id="cd12912">
    <property type="entry name" value="PDC2_MCP_like"/>
    <property type="match status" value="1"/>
</dbReference>
<dbReference type="GO" id="GO:0007165">
    <property type="term" value="P:signal transduction"/>
    <property type="evidence" value="ECO:0007669"/>
    <property type="project" value="UniProtKB-KW"/>
</dbReference>
<comment type="subcellular location">
    <subcellularLocation>
        <location evidence="1">Cell membrane</location>
        <topology evidence="1">Multi-pass membrane protein</topology>
    </subcellularLocation>
</comment>
<proteinExistence type="inferred from homology"/>
<dbReference type="Pfam" id="PF00015">
    <property type="entry name" value="MCPsignal"/>
    <property type="match status" value="1"/>
</dbReference>
<dbReference type="PROSITE" id="PS50885">
    <property type="entry name" value="HAMP"/>
    <property type="match status" value="1"/>
</dbReference>
<evidence type="ECO:0000256" key="9">
    <source>
        <dbReference type="PROSITE-ProRule" id="PRU00284"/>
    </source>
</evidence>
<evidence type="ECO:0000259" key="11">
    <source>
        <dbReference type="PROSITE" id="PS50111"/>
    </source>
</evidence>
<comment type="similarity">
    <text evidence="8">Belongs to the methyl-accepting chemotaxis (MCP) protein family.</text>
</comment>
<keyword evidence="4 10" id="KW-0812">Transmembrane</keyword>
<evidence type="ECO:0000313" key="14">
    <source>
        <dbReference type="EMBL" id="QEJ99015.1"/>
    </source>
</evidence>
<reference evidence="15" key="1">
    <citation type="submission" date="2015-01" db="EMBL/GenBank/DDBJ databases">
        <authorList>
            <person name="Manzoor Shahid"/>
            <person name="Zubair Saima"/>
        </authorList>
    </citation>
    <scope>NUCLEOTIDE SEQUENCE [LARGE SCALE GENOMIC DNA]</scope>
    <source>
        <strain evidence="15">V1</strain>
    </source>
</reference>
<name>A0A0B7GU61_TREPH</name>
<dbReference type="PANTHER" id="PTHR32089">
    <property type="entry name" value="METHYL-ACCEPTING CHEMOTAXIS PROTEIN MCPB"/>
    <property type="match status" value="1"/>
</dbReference>
<dbReference type="InterPro" id="IPR029151">
    <property type="entry name" value="Sensor-like_sf"/>
</dbReference>
<reference evidence="13" key="2">
    <citation type="submission" date="2015-01" db="EMBL/GenBank/DDBJ databases">
        <authorList>
            <person name="Xiang T."/>
            <person name="Song Y."/>
            <person name="Huang L."/>
            <person name="Wang B."/>
            <person name="Wu P."/>
        </authorList>
    </citation>
    <scope>NUCLEOTIDE SEQUENCE [LARGE SCALE GENOMIC DNA]</scope>
    <source>
        <strain evidence="13">V1</strain>
    </source>
</reference>
<keyword evidence="2" id="KW-1003">Cell membrane</keyword>
<evidence type="ECO:0000256" key="3">
    <source>
        <dbReference type="ARBA" id="ARBA00022500"/>
    </source>
</evidence>
<dbReference type="EMBL" id="CDNC01000006">
    <property type="protein sequence ID" value="CEM61062.1"/>
    <property type="molecule type" value="Genomic_DNA"/>
</dbReference>
<feature type="domain" description="Methyl-accepting transducer" evidence="11">
    <location>
        <begin position="369"/>
        <end position="619"/>
    </location>
</feature>
<dbReference type="CDD" id="cd06225">
    <property type="entry name" value="HAMP"/>
    <property type="match status" value="1"/>
</dbReference>
<evidence type="ECO:0000256" key="7">
    <source>
        <dbReference type="ARBA" id="ARBA00023224"/>
    </source>
</evidence>
<dbReference type="EMBL" id="CP042817">
    <property type="protein sequence ID" value="QEJ99015.1"/>
    <property type="molecule type" value="Genomic_DNA"/>
</dbReference>
<dbReference type="Proteomes" id="UP000042527">
    <property type="component" value="Unassembled WGS sequence"/>
</dbReference>
<dbReference type="Pfam" id="PF02743">
    <property type="entry name" value="dCache_1"/>
    <property type="match status" value="1"/>
</dbReference>
<evidence type="ECO:0000256" key="8">
    <source>
        <dbReference type="ARBA" id="ARBA00029447"/>
    </source>
</evidence>
<evidence type="ECO:0000259" key="12">
    <source>
        <dbReference type="PROSITE" id="PS50885"/>
    </source>
</evidence>
<keyword evidence="5 10" id="KW-1133">Transmembrane helix</keyword>
<dbReference type="RefSeq" id="WP_024752169.1">
    <property type="nucleotide sequence ID" value="NZ_CDNC01000006.1"/>
</dbReference>
<evidence type="ECO:0000256" key="5">
    <source>
        <dbReference type="ARBA" id="ARBA00022989"/>
    </source>
</evidence>
<dbReference type="AlphaFoldDB" id="A0A0B7GU61"/>
<dbReference type="InterPro" id="IPR004089">
    <property type="entry name" value="MCPsignal_dom"/>
</dbReference>
<dbReference type="GO" id="GO:0005886">
    <property type="term" value="C:plasma membrane"/>
    <property type="evidence" value="ECO:0007669"/>
    <property type="project" value="UniProtKB-SubCell"/>
</dbReference>
<keyword evidence="6 10" id="KW-0472">Membrane</keyword>
<dbReference type="Pfam" id="PF00672">
    <property type="entry name" value="HAMP"/>
    <property type="match status" value="1"/>
</dbReference>
<evidence type="ECO:0000256" key="6">
    <source>
        <dbReference type="ARBA" id="ARBA00023136"/>
    </source>
</evidence>
<evidence type="ECO:0000256" key="4">
    <source>
        <dbReference type="ARBA" id="ARBA00022692"/>
    </source>
</evidence>
<dbReference type="Gene3D" id="6.10.340.10">
    <property type="match status" value="1"/>
</dbReference>
<dbReference type="InterPro" id="IPR033479">
    <property type="entry name" value="dCache_1"/>
</dbReference>
<keyword evidence="15" id="KW-1185">Reference proteome</keyword>
<evidence type="ECO:0000256" key="1">
    <source>
        <dbReference type="ARBA" id="ARBA00004651"/>
    </source>
</evidence>
<evidence type="ECO:0000313" key="16">
    <source>
        <dbReference type="Proteomes" id="UP000323594"/>
    </source>
</evidence>
<dbReference type="Gene3D" id="3.30.450.20">
    <property type="entry name" value="PAS domain"/>
    <property type="match status" value="2"/>
</dbReference>
<dbReference type="SUPFAM" id="SSF103190">
    <property type="entry name" value="Sensory domain-like"/>
    <property type="match status" value="1"/>
</dbReference>
<protein>
    <submittedName>
        <fullName evidence="13">HAMP domain protein</fullName>
    </submittedName>
    <submittedName>
        <fullName evidence="14">Methyl-accepting chemotaxis protein</fullName>
    </submittedName>
</protein>
<dbReference type="GO" id="GO:0006935">
    <property type="term" value="P:chemotaxis"/>
    <property type="evidence" value="ECO:0007669"/>
    <property type="project" value="UniProtKB-KW"/>
</dbReference>
<dbReference type="OrthoDB" id="2489132at2"/>
<evidence type="ECO:0000256" key="10">
    <source>
        <dbReference type="SAM" id="Phobius"/>
    </source>
</evidence>
<gene>
    <name evidence="14" type="ORF">FUT82_14130</name>
    <name evidence="13" type="ORF">TPHV1_140010</name>
</gene>
<sequence>MKIRAKMITAIILPLAIALAIIATAIHIKVSGFIEEGIKREIKNLGSYYAGEVQAYMQTKIVLLKTLSSMWKESFPTKEVVYKNVVALTEANSDIDDIFFGYENDGSFADGAKWVADSSYDSRVKSWYKAARNKNGIAFSEIYLRAFDHKNVISISIPVGSYGVLGLDAPLSALTQKVADIQLFESGYAFIVDEDGDFVASEGYQTSENIFEVENKRLEELGQKALKDKIAFSYVSVGGVNSFCFATPIEGTNWRLLMTAPIHEAFKEVKTFSIFITVSIIIVALLLTGILIVLVRGILAPIKKTVHALKNISEGDGDLRLSLNVRGNDETTEIARYFNKTIEKIRTFIEAIGNNTGSMQETGEILSKNVSDTSVVIKQISASIQSVKDKTVNQSASVSETASTIEQMVKTIETLNHFIDSQAQNVAQSCISVEQMVDNIRSVTTILEENLVTIAALETEAETAKAATNQAAIITQDVNEQSEGLLEASRIIQNIASQTNLLAMNAAIEAAHAGTAGKGFAVVADEIRKLAEESGEQGKSIAKTLKKVKERIDESASAMTIVEKVFNEISRLSGQVTTHEDTLLNAMHEQSSGSEQILKAMTDISNITTEVRQGSSEMLTGSRQISDEMQKLTALTVDIAGSMNEMFDGTLQITAAAEQNSEISVLNQEKIKNLFEEIHHFKV</sequence>
<dbReference type="Gene3D" id="1.10.287.950">
    <property type="entry name" value="Methyl-accepting chemotaxis protein"/>
    <property type="match status" value="1"/>
</dbReference>
<dbReference type="PANTHER" id="PTHR32089:SF112">
    <property type="entry name" value="LYSOZYME-LIKE PROTEIN-RELATED"/>
    <property type="match status" value="1"/>
</dbReference>
<organism evidence="13 15">
    <name type="scientific">Treponema phagedenis</name>
    <dbReference type="NCBI Taxonomy" id="162"/>
    <lineage>
        <taxon>Bacteria</taxon>
        <taxon>Pseudomonadati</taxon>
        <taxon>Spirochaetota</taxon>
        <taxon>Spirochaetia</taxon>
        <taxon>Spirochaetales</taxon>
        <taxon>Treponemataceae</taxon>
        <taxon>Treponema</taxon>
    </lineage>
</organism>
<feature type="transmembrane region" description="Helical" evidence="10">
    <location>
        <begin position="272"/>
        <end position="295"/>
    </location>
</feature>